<evidence type="ECO:0000313" key="3">
    <source>
        <dbReference type="Proteomes" id="UP000263642"/>
    </source>
</evidence>
<sequence>MTGRHGCSCIHQVVIRAAVTVRFFKILQERRWRMTPADLLTALSIKIYEPPLSEMREDCRICDLSDPVAVLMLVIDFETEVSMSGINIFLGNSSGQYAHETVVALQTIGAQTQAILLQKILIVAANAGMTHDAIQADRSGLEEFSITSFQKLHGDKWDAASHEIQEIEAVIDYTEMMSCAESYVERYSVQIHQALGISLD</sequence>
<dbReference type="InterPro" id="IPR025402">
    <property type="entry name" value="DMP19_C"/>
</dbReference>
<evidence type="ECO:0000313" key="2">
    <source>
        <dbReference type="EMBL" id="HCO26941.1"/>
    </source>
</evidence>
<comment type="caution">
    <text evidence="2">The sequence shown here is derived from an EMBL/GenBank/DDBJ whole genome shotgun (WGS) entry which is preliminary data.</text>
</comment>
<reference evidence="2 3" key="1">
    <citation type="journal article" date="2018" name="Nat. Biotechnol.">
        <title>A standardized bacterial taxonomy based on genome phylogeny substantially revises the tree of life.</title>
        <authorList>
            <person name="Parks D.H."/>
            <person name="Chuvochina M."/>
            <person name="Waite D.W."/>
            <person name="Rinke C."/>
            <person name="Skarshewski A."/>
            <person name="Chaumeil P.A."/>
            <person name="Hugenholtz P."/>
        </authorList>
    </citation>
    <scope>NUCLEOTIDE SEQUENCE [LARGE SCALE GENOMIC DNA]</scope>
    <source>
        <strain evidence="2">UBA9375</strain>
    </source>
</reference>
<protein>
    <recommendedName>
        <fullName evidence="1">DNA mimic protein DMP19 C-terminal domain-containing protein</fullName>
    </recommendedName>
</protein>
<dbReference type="Pfam" id="PF14300">
    <property type="entry name" value="DMP19"/>
    <property type="match status" value="1"/>
</dbReference>
<dbReference type="EMBL" id="DQAY01000183">
    <property type="protein sequence ID" value="HCO26941.1"/>
    <property type="molecule type" value="Genomic_DNA"/>
</dbReference>
<accession>A0A3D3RDP1</accession>
<feature type="domain" description="DNA mimic protein DMP19 C-terminal" evidence="1">
    <location>
        <begin position="63"/>
        <end position="169"/>
    </location>
</feature>
<proteinExistence type="predicted"/>
<gene>
    <name evidence="2" type="ORF">DIT97_29495</name>
</gene>
<name>A0A3D3RDP1_9PLAN</name>
<dbReference type="AlphaFoldDB" id="A0A3D3RDP1"/>
<dbReference type="Proteomes" id="UP000263642">
    <property type="component" value="Unassembled WGS sequence"/>
</dbReference>
<evidence type="ECO:0000259" key="1">
    <source>
        <dbReference type="Pfam" id="PF14300"/>
    </source>
</evidence>
<dbReference type="Gene3D" id="1.20.1420.60">
    <property type="match status" value="1"/>
</dbReference>
<organism evidence="2 3">
    <name type="scientific">Gimesia maris</name>
    <dbReference type="NCBI Taxonomy" id="122"/>
    <lineage>
        <taxon>Bacteria</taxon>
        <taxon>Pseudomonadati</taxon>
        <taxon>Planctomycetota</taxon>
        <taxon>Planctomycetia</taxon>
        <taxon>Planctomycetales</taxon>
        <taxon>Planctomycetaceae</taxon>
        <taxon>Gimesia</taxon>
    </lineage>
</organism>